<name>A0A0F9MZG6_9ZZZZ</name>
<dbReference type="EMBL" id="LAZR01007930">
    <property type="protein sequence ID" value="KKM81990.1"/>
    <property type="molecule type" value="Genomic_DNA"/>
</dbReference>
<dbReference type="AlphaFoldDB" id="A0A0F9MZG6"/>
<reference evidence="1" key="1">
    <citation type="journal article" date="2015" name="Nature">
        <title>Complex archaea that bridge the gap between prokaryotes and eukaryotes.</title>
        <authorList>
            <person name="Spang A."/>
            <person name="Saw J.H."/>
            <person name="Jorgensen S.L."/>
            <person name="Zaremba-Niedzwiedzka K."/>
            <person name="Martijn J."/>
            <person name="Lind A.E."/>
            <person name="van Eijk R."/>
            <person name="Schleper C."/>
            <person name="Guy L."/>
            <person name="Ettema T.J."/>
        </authorList>
    </citation>
    <scope>NUCLEOTIDE SEQUENCE</scope>
</reference>
<evidence type="ECO:0000313" key="1">
    <source>
        <dbReference type="EMBL" id="KKM81990.1"/>
    </source>
</evidence>
<accession>A0A0F9MZG6</accession>
<gene>
    <name evidence="1" type="ORF">LCGC14_1323990</name>
</gene>
<protein>
    <submittedName>
        <fullName evidence="1">Uncharacterized protein</fullName>
    </submittedName>
</protein>
<sequence length="89" mass="9730">MNCPESVSWMPLDRLAECYDIPNELYRKLWVLTSEAEKAGTAVPLGGDGSNGTTEIPIIGGGYANELGPAWDKFTEDEQAQILKVLDTK</sequence>
<comment type="caution">
    <text evidence="1">The sequence shown here is derived from an EMBL/GenBank/DDBJ whole genome shotgun (WGS) entry which is preliminary data.</text>
</comment>
<proteinExistence type="predicted"/>
<organism evidence="1">
    <name type="scientific">marine sediment metagenome</name>
    <dbReference type="NCBI Taxonomy" id="412755"/>
    <lineage>
        <taxon>unclassified sequences</taxon>
        <taxon>metagenomes</taxon>
        <taxon>ecological metagenomes</taxon>
    </lineage>
</organism>